<dbReference type="Pfam" id="PF06761">
    <property type="entry name" value="IcmF-related"/>
    <property type="match status" value="1"/>
</dbReference>
<dbReference type="Pfam" id="PF21070">
    <property type="entry name" value="IcmF_helical"/>
    <property type="match status" value="1"/>
</dbReference>
<accession>A0A2J8I7J0</accession>
<feature type="domain" description="Type VI secretion system IcmF C-terminal" evidence="2">
    <location>
        <begin position="1054"/>
        <end position="1161"/>
    </location>
</feature>
<gene>
    <name evidence="6" type="primary">icmF</name>
    <name evidence="6" type="ORF">C1N32_00185</name>
</gene>
<feature type="transmembrane region" description="Helical" evidence="1">
    <location>
        <begin position="453"/>
        <end position="472"/>
    </location>
</feature>
<feature type="transmembrane region" description="Helical" evidence="1">
    <location>
        <begin position="16"/>
        <end position="37"/>
    </location>
</feature>
<dbReference type="Pfam" id="PF06744">
    <property type="entry name" value="IcmF_C"/>
    <property type="match status" value="1"/>
</dbReference>
<feature type="domain" description="Type VI secretion system component TssM1 helical" evidence="5">
    <location>
        <begin position="950"/>
        <end position="1014"/>
    </location>
</feature>
<dbReference type="PANTHER" id="PTHR36153:SF5">
    <property type="entry name" value="EXPORTED PROTEIN"/>
    <property type="match status" value="1"/>
</dbReference>
<evidence type="ECO:0000256" key="1">
    <source>
        <dbReference type="SAM" id="Phobius"/>
    </source>
</evidence>
<dbReference type="Proteomes" id="UP000236449">
    <property type="component" value="Unassembled WGS sequence"/>
</dbReference>
<dbReference type="NCBIfam" id="TIGR03348">
    <property type="entry name" value="VI_IcmF"/>
    <property type="match status" value="1"/>
</dbReference>
<evidence type="ECO:0000259" key="2">
    <source>
        <dbReference type="Pfam" id="PF06744"/>
    </source>
</evidence>
<evidence type="ECO:0000259" key="4">
    <source>
        <dbReference type="Pfam" id="PF14331"/>
    </source>
</evidence>
<dbReference type="RefSeq" id="WP_102965049.1">
    <property type="nucleotide sequence ID" value="NZ_JAPWHJ010000005.1"/>
</dbReference>
<evidence type="ECO:0000259" key="5">
    <source>
        <dbReference type="Pfam" id="PF21070"/>
    </source>
</evidence>
<evidence type="ECO:0000313" key="6">
    <source>
        <dbReference type="EMBL" id="PNI06471.1"/>
    </source>
</evidence>
<dbReference type="InterPro" id="IPR025743">
    <property type="entry name" value="TssM1_N"/>
</dbReference>
<keyword evidence="1" id="KW-0472">Membrane</keyword>
<dbReference type="Gene3D" id="3.40.50.300">
    <property type="entry name" value="P-loop containing nucleotide triphosphate hydrolases"/>
    <property type="match status" value="1"/>
</dbReference>
<feature type="domain" description="IcmF-related" evidence="3">
    <location>
        <begin position="510"/>
        <end position="824"/>
    </location>
</feature>
<proteinExistence type="predicted"/>
<keyword evidence="1" id="KW-0812">Transmembrane</keyword>
<keyword evidence="1" id="KW-1133">Transmembrane helix</keyword>
<comment type="caution">
    <text evidence="6">The sequence shown here is derived from an EMBL/GenBank/DDBJ whole genome shotgun (WGS) entry which is preliminary data.</text>
</comment>
<reference evidence="6 7" key="1">
    <citation type="submission" date="2018-01" db="EMBL/GenBank/DDBJ databases">
        <title>Draft genome sequences of six Vibrio diazotrophicus strains isolated from deep-sea sediments of the Baltic Sea.</title>
        <authorList>
            <person name="Castillo D."/>
            <person name="Vandieken V."/>
            <person name="Chiang O."/>
            <person name="Middelboe M."/>
        </authorList>
    </citation>
    <scope>NUCLEOTIDE SEQUENCE [LARGE SCALE GENOMIC DNA]</scope>
    <source>
        <strain evidence="6 7">60.27F</strain>
    </source>
</reference>
<dbReference type="InterPro" id="IPR027417">
    <property type="entry name" value="P-loop_NTPase"/>
</dbReference>
<dbReference type="EMBL" id="POSK01000001">
    <property type="protein sequence ID" value="PNI06471.1"/>
    <property type="molecule type" value="Genomic_DNA"/>
</dbReference>
<evidence type="ECO:0000259" key="3">
    <source>
        <dbReference type="Pfam" id="PF06761"/>
    </source>
</evidence>
<dbReference type="CDD" id="cd00882">
    <property type="entry name" value="Ras_like_GTPase"/>
    <property type="match status" value="1"/>
</dbReference>
<feature type="transmembrane region" description="Helical" evidence="1">
    <location>
        <begin position="57"/>
        <end position="74"/>
    </location>
</feature>
<feature type="domain" description="Type VI secretion system component TssM1 N-terminal" evidence="4">
    <location>
        <begin position="202"/>
        <end position="459"/>
    </location>
</feature>
<dbReference type="InterPro" id="IPR010623">
    <property type="entry name" value="IcmF_C"/>
</dbReference>
<dbReference type="PANTHER" id="PTHR36153">
    <property type="entry name" value="INNER MEMBRANE PROTEIN-RELATED"/>
    <property type="match status" value="1"/>
</dbReference>
<sequence length="1181" mass="135546">MWKFIVGIVGKLKPRFLASVPILLFTAFILLNVFIWWSGPSLTVLDYQPLDTVVARILASSMFTLLMFTLWGLLQWRKLVTYQRQQKHEENLRKDPIKVLEEHQETELNQVIENLKKNLDKRNYLYELPWYLVLGLENAGKTSLINRSSQNFVFSSVMRATGKSSSNPYSFDWWIGDNAIVIDPDGELLTQGHYSDENDGEMERRLWLHFVDWLERTRSRRPLNGIVLALDISHLAVASVSERKAYASLLRARLRELIEALSTRLPVYITLTKLDLIYGFEAFFKHYTKNQREDVLGFTFSLDSITNLDQWLEEFSQQYAQFTDRINDRLPSMVCEPMSSEDRHAIYSFSHQLSGMKSILIEFFKDALSSDQFSTAALVRGAYFTSVYQQGVPTNAFDDAASRRYGLSHAVNVAQNAKNSTVYFTQKLFSHIIYPEAGLASDNNRVMKQKRKLVGLSLLVCGLTSVMLIGTWHNHYLSNIQHSDAVLTKVNHYKNQFESAKESASQREMLESLNKIREATLEFGFFRDKSKYISDFGLYQGHTIGPKVEETYLNLLKFRFLPKLMADAIVDLERAQTEDEKLSVLRVFRMMIDNSGRHQDYVLDHFSKRWQREFTGQRGIQDDLLKHLDYALHHTDLAKDRQRGSKAADRVMKPYDTAIAKVQAELSTLPTDQRVYRNLKLQAQLVLGPSINLRSLIGPAFDTVFSERVLNSAGFQIPQLLTKQGFEDYFIRQSEEISELALIDSWVLGQAQNTNFSEADKRDLKAKIRQLYSDDYINTWQSALNELDVKYFNDIHDAVAVLESITGNAEPFERFLLTVSENTQLLNAFNHTEESKKQLVKTPKYELASSIEVRFSELSSMVTSSDGKPSYLDEVIASVEEVKASLQEIKESPDSGMAALNVTKDRVKLSDRDPIYTLKRVASGLPSPLDAMFAKIADESWYVIKHAAIKHLEVRWHDDVYQTYQQKLAGRYPFNTASSKDVSLKDFEAFFAPNGKLNRFYVDHLKVFIDENININVNSESDSLVRADVLQQFEQAEKIRSAFFNRKGILDVNFSVEPLRLSNNKRRSVLNVDGQYLSYSHGPRESVELIWPNTLRDNAVSKVTLVPTKANISPRSLDIQGPWAFFRLLDKSDVVAASTTSVDYKFSVDEGEMIYRIHSESDANPFTERLFKSFKLSNTLY</sequence>
<organism evidence="6 7">
    <name type="scientific">Vibrio diazotrophicus</name>
    <dbReference type="NCBI Taxonomy" id="685"/>
    <lineage>
        <taxon>Bacteria</taxon>
        <taxon>Pseudomonadati</taxon>
        <taxon>Pseudomonadota</taxon>
        <taxon>Gammaproteobacteria</taxon>
        <taxon>Vibrionales</taxon>
        <taxon>Vibrionaceae</taxon>
        <taxon>Vibrio</taxon>
    </lineage>
</organism>
<evidence type="ECO:0000313" key="7">
    <source>
        <dbReference type="Proteomes" id="UP000236449"/>
    </source>
</evidence>
<dbReference type="SUPFAM" id="SSF52540">
    <property type="entry name" value="P-loop containing nucleoside triphosphate hydrolases"/>
    <property type="match status" value="1"/>
</dbReference>
<dbReference type="InterPro" id="IPR009612">
    <property type="entry name" value="IcmF-rel"/>
</dbReference>
<dbReference type="InterPro" id="IPR053156">
    <property type="entry name" value="T6SS_TssM-like"/>
</dbReference>
<dbReference type="InterPro" id="IPR048677">
    <property type="entry name" value="TssM1_hel"/>
</dbReference>
<dbReference type="InterPro" id="IPR017731">
    <property type="entry name" value="TssM1-like"/>
</dbReference>
<name>A0A2J8I7J0_VIBDI</name>
<dbReference type="AlphaFoldDB" id="A0A2J8I7J0"/>
<dbReference type="Pfam" id="PF14331">
    <property type="entry name" value="IcmF-related_N"/>
    <property type="match status" value="1"/>
</dbReference>
<protein>
    <submittedName>
        <fullName evidence="6">Type VI secretion system membrane subunit TssM</fullName>
    </submittedName>
</protein>
<dbReference type="OrthoDB" id="9758229at2"/>